<dbReference type="NCBIfam" id="TIGR03309">
    <property type="entry name" value="matur_yqeB"/>
    <property type="match status" value="1"/>
</dbReference>
<feature type="region of interest" description="Disordered" evidence="1">
    <location>
        <begin position="158"/>
        <end position="187"/>
    </location>
</feature>
<feature type="compositionally biased region" description="Gly residues" evidence="1">
    <location>
        <begin position="175"/>
        <end position="184"/>
    </location>
</feature>
<proteinExistence type="predicted"/>
<name>A0A6B0Z1G0_9CHLR</name>
<accession>A0A6B0Z1G0</accession>
<comment type="caution">
    <text evidence="2">The sequence shown here is derived from an EMBL/GenBank/DDBJ whole genome shotgun (WGS) entry which is preliminary data.</text>
</comment>
<dbReference type="AlphaFoldDB" id="A0A6B0Z1G0"/>
<reference evidence="2" key="1">
    <citation type="submission" date="2019-09" db="EMBL/GenBank/DDBJ databases">
        <title>Characterisation of the sponge microbiome using genome-centric metagenomics.</title>
        <authorList>
            <person name="Engelberts J.P."/>
            <person name="Robbins S.J."/>
            <person name="De Goeij J.M."/>
            <person name="Aranda M."/>
            <person name="Bell S.C."/>
            <person name="Webster N.S."/>
        </authorList>
    </citation>
    <scope>NUCLEOTIDE SEQUENCE</scope>
    <source>
        <strain evidence="2">SB0664_bin_27</strain>
    </source>
</reference>
<organism evidence="2">
    <name type="scientific">Caldilineaceae bacterium SB0664_bin_27</name>
    <dbReference type="NCBI Taxonomy" id="2605260"/>
    <lineage>
        <taxon>Bacteria</taxon>
        <taxon>Bacillati</taxon>
        <taxon>Chloroflexota</taxon>
        <taxon>Caldilineae</taxon>
        <taxon>Caldilineales</taxon>
        <taxon>Caldilineaceae</taxon>
    </lineage>
</organism>
<evidence type="ECO:0000313" key="2">
    <source>
        <dbReference type="EMBL" id="MXY95468.1"/>
    </source>
</evidence>
<evidence type="ECO:0000256" key="1">
    <source>
        <dbReference type="SAM" id="MobiDB-lite"/>
    </source>
</evidence>
<gene>
    <name evidence="2" type="ORF">F4Y42_18670</name>
</gene>
<dbReference type="InterPro" id="IPR017695">
    <property type="entry name" value="Se-dep_Mo_hydrolase_YqeB"/>
</dbReference>
<dbReference type="EMBL" id="VXRG01000153">
    <property type="protein sequence ID" value="MXY95468.1"/>
    <property type="molecule type" value="Genomic_DNA"/>
</dbReference>
<protein>
    <submittedName>
        <fullName evidence="2">EF2563 family selenium-dependent molybdenum hydroxylase system protein</fullName>
    </submittedName>
</protein>
<sequence length="304" mass="31737">MRDEHPFEDLLVLIKGAGDLATGVAWRLHRSGIPVVMTELPLPLTVRRAVAFAQAVYDEEHEVEDVTARKALAADVPDVLDAGEVPVLVDEEMEAIDELAPSVVVDAVVAKVNTGTTLECAEFVAALGPGFEAGVDCHAVIETNRGPNLGRAIWEGAAEDDTGTPGAIRTPPTGQGSGEGGNGGPAEDVAAERVLRAPVAGRFQPLACIGDHVEKGSPYGAVVQPTGGETTLLAPFSGVLRGLIHESVSLEPGLKIGDIDPRGEPAHAFRISDKSLAVGGGVLEAFLHWHFGRSDDSVTEELGF</sequence>